<organism evidence="9 10">
    <name type="scientific">OM182 bacterium MED-G24</name>
    <dbReference type="NCBI Taxonomy" id="1986255"/>
    <lineage>
        <taxon>Bacteria</taxon>
        <taxon>Pseudomonadati</taxon>
        <taxon>Pseudomonadota</taxon>
        <taxon>Gammaproteobacteria</taxon>
        <taxon>OMG group</taxon>
        <taxon>OM182 clade</taxon>
    </lineage>
</organism>
<dbReference type="PROSITE" id="PS00648">
    <property type="entry name" value="RIBONUCLEASE_P"/>
    <property type="match status" value="1"/>
</dbReference>
<comment type="similarity">
    <text evidence="7">Belongs to the RnpA family.</text>
</comment>
<comment type="catalytic activity">
    <reaction evidence="7">
        <text>Endonucleolytic cleavage of RNA, removing 5'-extranucleotides from tRNA precursor.</text>
        <dbReference type="EC" id="3.1.26.5"/>
    </reaction>
</comment>
<dbReference type="GO" id="GO:0042781">
    <property type="term" value="F:3'-tRNA processing endoribonuclease activity"/>
    <property type="evidence" value="ECO:0007669"/>
    <property type="project" value="TreeGrafter"/>
</dbReference>
<evidence type="ECO:0000256" key="4">
    <source>
        <dbReference type="ARBA" id="ARBA00022759"/>
    </source>
</evidence>
<sequence>MQSGASFGPERRLGQKSDYDTVFSRPGYRIRKQSFVVLARETSLTTSRLGVIVGKRCARSAVVRNRIKRIIRESFRTSDLAKAHLDIVIIAQPGATRVSSGELFRTLGESWLHLSQ</sequence>
<gene>
    <name evidence="7 9" type="primary">rnpA</name>
    <name evidence="9" type="ORF">CNE99_02390</name>
</gene>
<dbReference type="GO" id="GO:0001682">
    <property type="term" value="P:tRNA 5'-leader removal"/>
    <property type="evidence" value="ECO:0007669"/>
    <property type="project" value="UniProtKB-UniRule"/>
</dbReference>
<dbReference type="InterPro" id="IPR020539">
    <property type="entry name" value="RNase_P_CS"/>
</dbReference>
<dbReference type="InterPro" id="IPR020568">
    <property type="entry name" value="Ribosomal_Su5_D2-typ_SF"/>
</dbReference>
<dbReference type="PANTHER" id="PTHR33992">
    <property type="entry name" value="RIBONUCLEASE P PROTEIN COMPONENT"/>
    <property type="match status" value="1"/>
</dbReference>
<dbReference type="GO" id="GO:0004526">
    <property type="term" value="F:ribonuclease P activity"/>
    <property type="evidence" value="ECO:0007669"/>
    <property type="project" value="UniProtKB-UniRule"/>
</dbReference>
<evidence type="ECO:0000256" key="8">
    <source>
        <dbReference type="NCBIfam" id="TIGR00188"/>
    </source>
</evidence>
<evidence type="ECO:0000256" key="1">
    <source>
        <dbReference type="ARBA" id="ARBA00002663"/>
    </source>
</evidence>
<reference evidence="9 10" key="1">
    <citation type="submission" date="2017-08" db="EMBL/GenBank/DDBJ databases">
        <title>Fine stratification of microbial communities through a metagenomic profile of the photic zone.</title>
        <authorList>
            <person name="Haro-Moreno J.M."/>
            <person name="Lopez-Perez M."/>
            <person name="De La Torre J."/>
            <person name="Picazo A."/>
            <person name="Camacho A."/>
            <person name="Rodriguez-Valera F."/>
        </authorList>
    </citation>
    <scope>NUCLEOTIDE SEQUENCE [LARGE SCALE GENOMIC DNA]</scope>
    <source>
        <strain evidence="9">MED-G24</strain>
    </source>
</reference>
<evidence type="ECO:0000313" key="10">
    <source>
        <dbReference type="Proteomes" id="UP000219327"/>
    </source>
</evidence>
<dbReference type="Gene3D" id="3.30.230.10">
    <property type="match status" value="1"/>
</dbReference>
<dbReference type="Proteomes" id="UP000219327">
    <property type="component" value="Unassembled WGS sequence"/>
</dbReference>
<keyword evidence="4 7" id="KW-0255">Endonuclease</keyword>
<dbReference type="EMBL" id="NTKD01000006">
    <property type="protein sequence ID" value="PDH41143.1"/>
    <property type="molecule type" value="Genomic_DNA"/>
</dbReference>
<keyword evidence="2 7" id="KW-0819">tRNA processing</keyword>
<dbReference type="SUPFAM" id="SSF54211">
    <property type="entry name" value="Ribosomal protein S5 domain 2-like"/>
    <property type="match status" value="1"/>
</dbReference>
<dbReference type="HAMAP" id="MF_00227">
    <property type="entry name" value="RNase_P"/>
    <property type="match status" value="1"/>
</dbReference>
<accession>A0A2A5WY02</accession>
<dbReference type="Pfam" id="PF00825">
    <property type="entry name" value="Ribonuclease_P"/>
    <property type="match status" value="1"/>
</dbReference>
<dbReference type="AlphaFoldDB" id="A0A2A5WY02"/>
<evidence type="ECO:0000256" key="7">
    <source>
        <dbReference type="HAMAP-Rule" id="MF_00227"/>
    </source>
</evidence>
<dbReference type="InterPro" id="IPR014721">
    <property type="entry name" value="Ribsml_uS5_D2-typ_fold_subgr"/>
</dbReference>
<dbReference type="InterPro" id="IPR000100">
    <property type="entry name" value="RNase_P"/>
</dbReference>
<comment type="subunit">
    <text evidence="7">Consists of a catalytic RNA component (M1 or rnpB) and a protein subunit.</text>
</comment>
<comment type="function">
    <text evidence="1 7">RNaseP catalyzes the removal of the 5'-leader sequence from pre-tRNA to produce the mature 5'-terminus. It can also cleave other RNA substrates such as 4.5S RNA. The protein component plays an auxiliary but essential role in vivo by binding to the 5'-leader sequence and broadening the substrate specificity of the ribozyme.</text>
</comment>
<protein>
    <recommendedName>
        <fullName evidence="7 8">Ribonuclease P protein component</fullName>
        <shortName evidence="7">RNase P protein</shortName>
        <shortName evidence="7">RNaseP protein</shortName>
        <ecNumber evidence="7 8">3.1.26.5</ecNumber>
    </recommendedName>
    <alternativeName>
        <fullName evidence="7">Protein C5</fullName>
    </alternativeName>
</protein>
<evidence type="ECO:0000256" key="2">
    <source>
        <dbReference type="ARBA" id="ARBA00022694"/>
    </source>
</evidence>
<dbReference type="GO" id="GO:0000049">
    <property type="term" value="F:tRNA binding"/>
    <property type="evidence" value="ECO:0007669"/>
    <property type="project" value="UniProtKB-UniRule"/>
</dbReference>
<proteinExistence type="inferred from homology"/>
<evidence type="ECO:0000256" key="6">
    <source>
        <dbReference type="ARBA" id="ARBA00022884"/>
    </source>
</evidence>
<evidence type="ECO:0000256" key="3">
    <source>
        <dbReference type="ARBA" id="ARBA00022722"/>
    </source>
</evidence>
<keyword evidence="6 7" id="KW-0694">RNA-binding</keyword>
<dbReference type="NCBIfam" id="TIGR00188">
    <property type="entry name" value="rnpA"/>
    <property type="match status" value="1"/>
</dbReference>
<comment type="caution">
    <text evidence="9">The sequence shown here is derived from an EMBL/GenBank/DDBJ whole genome shotgun (WGS) entry which is preliminary data.</text>
</comment>
<keyword evidence="5 7" id="KW-0378">Hydrolase</keyword>
<keyword evidence="3 7" id="KW-0540">Nuclease</keyword>
<dbReference type="EC" id="3.1.26.5" evidence="7 8"/>
<dbReference type="PANTHER" id="PTHR33992:SF1">
    <property type="entry name" value="RIBONUCLEASE P PROTEIN COMPONENT"/>
    <property type="match status" value="1"/>
</dbReference>
<evidence type="ECO:0000313" key="9">
    <source>
        <dbReference type="EMBL" id="PDH41143.1"/>
    </source>
</evidence>
<name>A0A2A5WY02_9GAMM</name>
<dbReference type="GO" id="GO:0030677">
    <property type="term" value="C:ribonuclease P complex"/>
    <property type="evidence" value="ECO:0007669"/>
    <property type="project" value="TreeGrafter"/>
</dbReference>
<evidence type="ECO:0000256" key="5">
    <source>
        <dbReference type="ARBA" id="ARBA00022801"/>
    </source>
</evidence>